<feature type="signal peptide" evidence="2">
    <location>
        <begin position="1"/>
        <end position="19"/>
    </location>
</feature>
<accession>A0AAD6NL74</accession>
<protein>
    <submittedName>
        <fullName evidence="3">Uncharacterized protein</fullName>
    </submittedName>
</protein>
<dbReference type="EMBL" id="JAQGDS010000002">
    <property type="protein sequence ID" value="KAJ6263561.1"/>
    <property type="molecule type" value="Genomic_DNA"/>
</dbReference>
<dbReference type="Proteomes" id="UP001221413">
    <property type="component" value="Unassembled WGS sequence"/>
</dbReference>
<dbReference type="AlphaFoldDB" id="A0AAD6NL74"/>
<proteinExistence type="predicted"/>
<reference evidence="3" key="1">
    <citation type="submission" date="2023-01" db="EMBL/GenBank/DDBJ databases">
        <title>The chitinases involved in constricting ring structure development in the nematode-trapping fungus Drechslerella dactyloides.</title>
        <authorList>
            <person name="Wang R."/>
            <person name="Zhang L."/>
            <person name="Tang P."/>
            <person name="Li S."/>
            <person name="Liang L."/>
        </authorList>
    </citation>
    <scope>NUCLEOTIDE SEQUENCE</scope>
    <source>
        <strain evidence="3">YMF1.00031</strain>
    </source>
</reference>
<feature type="region of interest" description="Disordered" evidence="1">
    <location>
        <begin position="122"/>
        <end position="169"/>
    </location>
</feature>
<evidence type="ECO:0000313" key="4">
    <source>
        <dbReference type="Proteomes" id="UP001221413"/>
    </source>
</evidence>
<comment type="caution">
    <text evidence="3">The sequence shown here is derived from an EMBL/GenBank/DDBJ whole genome shotgun (WGS) entry which is preliminary data.</text>
</comment>
<evidence type="ECO:0000256" key="2">
    <source>
        <dbReference type="SAM" id="SignalP"/>
    </source>
</evidence>
<sequence>MHHVLFYIAFLPLLAIAIAVPPGLQTRHYNDYSNDGRNFTSEVCRFGSVFNYLNFIPSSKLDGVKSWCANQAATATGAATVDMTSMVTATSFERPTGTFTRTVTKPWTTRTITFRRGGRRPFLAARTAAPAPELKERSFWPFEDGDRNNNNNDDDNNDENDDDDNGRRARVPSYWRDAASSLIPVFCSCLDTPWKTHTANETWTRWHTRTWTTMSTPTDDVTITDAEVTTTVDAGIEATVAITVG</sequence>
<evidence type="ECO:0000256" key="1">
    <source>
        <dbReference type="SAM" id="MobiDB-lite"/>
    </source>
</evidence>
<feature type="chain" id="PRO_5042168868" evidence="2">
    <location>
        <begin position="20"/>
        <end position="245"/>
    </location>
</feature>
<name>A0AAD6NL74_DREDA</name>
<keyword evidence="4" id="KW-1185">Reference proteome</keyword>
<feature type="compositionally biased region" description="Acidic residues" evidence="1">
    <location>
        <begin position="152"/>
        <end position="164"/>
    </location>
</feature>
<evidence type="ECO:0000313" key="3">
    <source>
        <dbReference type="EMBL" id="KAJ6263561.1"/>
    </source>
</evidence>
<keyword evidence="2" id="KW-0732">Signal</keyword>
<organism evidence="3 4">
    <name type="scientific">Drechslerella dactyloides</name>
    <name type="common">Nematode-trapping fungus</name>
    <name type="synonym">Arthrobotrys dactyloides</name>
    <dbReference type="NCBI Taxonomy" id="74499"/>
    <lineage>
        <taxon>Eukaryota</taxon>
        <taxon>Fungi</taxon>
        <taxon>Dikarya</taxon>
        <taxon>Ascomycota</taxon>
        <taxon>Pezizomycotina</taxon>
        <taxon>Orbiliomycetes</taxon>
        <taxon>Orbiliales</taxon>
        <taxon>Orbiliaceae</taxon>
        <taxon>Drechslerella</taxon>
    </lineage>
</organism>
<gene>
    <name evidence="3" type="ORF">Dda_2125</name>
</gene>